<dbReference type="Pfam" id="PF01074">
    <property type="entry name" value="Glyco_hydro_38N"/>
    <property type="match status" value="1"/>
</dbReference>
<dbReference type="GO" id="GO:0006013">
    <property type="term" value="P:mannose metabolic process"/>
    <property type="evidence" value="ECO:0007669"/>
    <property type="project" value="InterPro"/>
</dbReference>
<organism>
    <name type="scientific">Ixodes scapularis</name>
    <name type="common">Black-legged tick</name>
    <name type="synonym">Deer tick</name>
    <dbReference type="NCBI Taxonomy" id="6945"/>
    <lineage>
        <taxon>Eukaryota</taxon>
        <taxon>Metazoa</taxon>
        <taxon>Ecdysozoa</taxon>
        <taxon>Arthropoda</taxon>
        <taxon>Chelicerata</taxon>
        <taxon>Arachnida</taxon>
        <taxon>Acari</taxon>
        <taxon>Parasitiformes</taxon>
        <taxon>Ixodida</taxon>
        <taxon>Ixodoidea</taxon>
        <taxon>Ixodidae</taxon>
        <taxon>Ixodinae</taxon>
        <taxon>Ixodes</taxon>
    </lineage>
</organism>
<dbReference type="STRING" id="6945.B7P3Z8"/>
<dbReference type="HOGENOM" id="CLU_120743_1_0_1"/>
<dbReference type="EMBL" id="DS632238">
    <property type="protein sequence ID" value="EEC01320.1"/>
    <property type="molecule type" value="Genomic_DNA"/>
</dbReference>
<dbReference type="VEuPathDB" id="VectorBase:ISCP_000426"/>
<proteinExistence type="predicted"/>
<feature type="domain" description="Glycoside hydrolase family 38 N-terminal" evidence="1">
    <location>
        <begin position="11"/>
        <end position="128"/>
    </location>
</feature>
<keyword evidence="2" id="KW-0326">Glycosidase</keyword>
<reference evidence="2 4" key="1">
    <citation type="submission" date="2008-03" db="EMBL/GenBank/DDBJ databases">
        <title>Annotation of Ixodes scapularis.</title>
        <authorList>
            <consortium name="Ixodes scapularis Genome Project Consortium"/>
            <person name="Caler E."/>
            <person name="Hannick L.I."/>
            <person name="Bidwell S."/>
            <person name="Joardar V."/>
            <person name="Thiagarajan M."/>
            <person name="Amedeo P."/>
            <person name="Galinsky K.J."/>
            <person name="Schobel S."/>
            <person name="Inman J."/>
            <person name="Hostetler J."/>
            <person name="Miller J."/>
            <person name="Hammond M."/>
            <person name="Megy K."/>
            <person name="Lawson D."/>
            <person name="Kodira C."/>
            <person name="Sutton G."/>
            <person name="Meyer J."/>
            <person name="Hill C.A."/>
            <person name="Birren B."/>
            <person name="Nene V."/>
            <person name="Collins F."/>
            <person name="Alarcon-Chaidez F."/>
            <person name="Wikel S."/>
            <person name="Strausberg R."/>
        </authorList>
    </citation>
    <scope>NUCLEOTIDE SEQUENCE [LARGE SCALE GENOMIC DNA]</scope>
    <source>
        <strain evidence="4">Wikel</strain>
        <strain evidence="2">Wikel colony</strain>
    </source>
</reference>
<feature type="non-terminal residue" evidence="2">
    <location>
        <position position="133"/>
    </location>
</feature>
<keyword evidence="2" id="KW-0378">Hydrolase</keyword>
<name>B7P3Z8_IXOSC</name>
<dbReference type="InterPro" id="IPR000602">
    <property type="entry name" value="Glyco_hydro_38_N"/>
</dbReference>
<dbReference type="EMBL" id="ABJB010804179">
    <property type="status" value="NOT_ANNOTATED_CDS"/>
    <property type="molecule type" value="Genomic_DNA"/>
</dbReference>
<dbReference type="EC" id="3.2.1.24" evidence="2"/>
<reference evidence="3" key="2">
    <citation type="submission" date="2020-05" db="UniProtKB">
        <authorList>
            <consortium name="EnsemblMetazoa"/>
        </authorList>
    </citation>
    <scope>IDENTIFICATION</scope>
    <source>
        <strain evidence="3">wikel</strain>
    </source>
</reference>
<accession>B7P3Z8</accession>
<dbReference type="GO" id="GO:0004559">
    <property type="term" value="F:alpha-mannosidase activity"/>
    <property type="evidence" value="ECO:0007669"/>
    <property type="project" value="UniProtKB-EC"/>
</dbReference>
<evidence type="ECO:0000259" key="1">
    <source>
        <dbReference type="Pfam" id="PF01074"/>
    </source>
</evidence>
<dbReference type="EnsemblMetazoa" id="ISCW000941-RA">
    <property type="protein sequence ID" value="ISCW000941-PA"/>
    <property type="gene ID" value="ISCW000941"/>
</dbReference>
<protein>
    <submittedName>
        <fullName evidence="2 3">Lysosomal alpha-mannosidase, putative</fullName>
        <ecNumber evidence="2">3.2.1.24</ecNumber>
    </submittedName>
</protein>
<dbReference type="OrthoDB" id="6513338at2759"/>
<keyword evidence="4" id="KW-1185">Reference proteome</keyword>
<dbReference type="FunFam" id="3.20.110.10:FF:000011">
    <property type="entry name" value="Lysosomal alpha-mannosidase, putative"/>
    <property type="match status" value="1"/>
</dbReference>
<evidence type="ECO:0000313" key="2">
    <source>
        <dbReference type="EMBL" id="EEC01320.1"/>
    </source>
</evidence>
<evidence type="ECO:0000313" key="3">
    <source>
        <dbReference type="EnsemblMetazoa" id="ISCW000941-PA"/>
    </source>
</evidence>
<dbReference type="SUPFAM" id="SSF88713">
    <property type="entry name" value="Glycoside hydrolase/deacetylase"/>
    <property type="match status" value="1"/>
</dbReference>
<dbReference type="InterPro" id="IPR027291">
    <property type="entry name" value="Glyco_hydro_38_N_sf"/>
</dbReference>
<dbReference type="InterPro" id="IPR011330">
    <property type="entry name" value="Glyco_hydro/deAcase_b/a-brl"/>
</dbReference>
<dbReference type="VEuPathDB" id="VectorBase:ISCI000941"/>
<sequence length="133" mass="15488">MCPKPRPGVTNLHFVAHTHLDIGWTRRFQENYLRECLIGLAKDILESVCGELMKNRYRLFTVTEMAFFKKWFEETNEVFKIIVRKYINEGRLELASGGWVMNDEASTLYTDVVDQMTLGHRWINATFGPCALP</sequence>
<dbReference type="VEuPathDB" id="VectorBase:ISCW000941"/>
<dbReference type="PaxDb" id="6945-B7P3Z8"/>
<dbReference type="PANTHER" id="PTHR11607">
    <property type="entry name" value="ALPHA-MANNOSIDASE"/>
    <property type="match status" value="1"/>
</dbReference>
<dbReference type="AlphaFoldDB" id="B7P3Z8"/>
<dbReference type="InterPro" id="IPR050843">
    <property type="entry name" value="Glycosyl_Hydrlase_38"/>
</dbReference>
<dbReference type="PANTHER" id="PTHR11607:SF3">
    <property type="entry name" value="LYSOSOMAL ALPHA-MANNOSIDASE"/>
    <property type="match status" value="1"/>
</dbReference>
<dbReference type="EMBL" id="ABJB010684850">
    <property type="status" value="NOT_ANNOTATED_CDS"/>
    <property type="molecule type" value="Genomic_DNA"/>
</dbReference>
<dbReference type="Proteomes" id="UP000001555">
    <property type="component" value="Unassembled WGS sequence"/>
</dbReference>
<gene>
    <name evidence="2" type="ORF">IscW_ISCW000941</name>
</gene>
<dbReference type="Gene3D" id="3.20.110.10">
    <property type="entry name" value="Glycoside hydrolase 38, N terminal domain"/>
    <property type="match status" value="1"/>
</dbReference>
<evidence type="ECO:0000313" key="4">
    <source>
        <dbReference type="Proteomes" id="UP000001555"/>
    </source>
</evidence>